<evidence type="ECO:0000256" key="16">
    <source>
        <dbReference type="RuleBase" id="RU003297"/>
    </source>
</evidence>
<dbReference type="GO" id="GO:0015990">
    <property type="term" value="P:electron transport coupled proton transport"/>
    <property type="evidence" value="ECO:0007669"/>
    <property type="project" value="TreeGrafter"/>
</dbReference>
<feature type="transmembrane region" description="Helical" evidence="16">
    <location>
        <begin position="277"/>
        <end position="300"/>
    </location>
</feature>
<feature type="transmembrane region" description="Helical" evidence="16">
    <location>
        <begin position="343"/>
        <end position="362"/>
    </location>
</feature>
<name>D1GKY7_APLCO</name>
<feature type="transmembrane region" description="Helical" evidence="16">
    <location>
        <begin position="54"/>
        <end position="77"/>
    </location>
</feature>
<feature type="transmembrane region" description="Helical" evidence="16">
    <location>
        <begin position="89"/>
        <end position="107"/>
    </location>
</feature>
<evidence type="ECO:0000313" key="18">
    <source>
        <dbReference type="EMBL" id="CAX68854.1"/>
    </source>
</evidence>
<comment type="subcellular location">
    <subcellularLocation>
        <location evidence="1 16">Mitochondrion membrane</location>
        <topology evidence="1 16">Multi-pass membrane protein</topology>
    </subcellularLocation>
</comment>
<dbReference type="AlphaFoldDB" id="D1GKY7"/>
<sequence length="446" mass="52752">MFFWVFMIYLVLLILINGKMKYYWFFFYFFMLLFMFMKNIFMTSEGAYSNHYGIYFFDALSVWLIILTFWVILLSMFSMMEMNNLNNSLLFLHFMMMFLLFFFFSIFNMFFFFILFEASLLPIFMIVIFFGVYKQRIFSMYYFVFFTILTTIPLFLITGILINEGVINYYFYILTTSGMFFSNSFILYFSLILGFLSKLPVYGLHMWLPKAHVDAPVGGSMILAGVLLKLGGYGVIRMFCLLDYSILSFFFYFLMALGVFGFFYAAMVCVRILDMKVIIAFSSVSHMSFAFVGCLLGVYISLKGSYLMFLGHGIVSPIMFYIVNLLNKSYGTRLMLGMKGKSLLYSFFLFFSLIFFLFNLGFPPFINFFAEIFVMFGIVFYYKYLLFVVFLGFFFNGIFLFNMLGIFSQSKYIHSKTLSFVSMDYFIFFLSFIIVMLMTIFLDNFF</sequence>
<evidence type="ECO:0000256" key="6">
    <source>
        <dbReference type="ARBA" id="ARBA00022660"/>
    </source>
</evidence>
<evidence type="ECO:0000256" key="14">
    <source>
        <dbReference type="ARBA" id="ARBA00023136"/>
    </source>
</evidence>
<dbReference type="Pfam" id="PF00361">
    <property type="entry name" value="Proton_antipo_M"/>
    <property type="match status" value="1"/>
</dbReference>
<evidence type="ECO:0000256" key="2">
    <source>
        <dbReference type="ARBA" id="ARBA00009025"/>
    </source>
</evidence>
<evidence type="ECO:0000256" key="8">
    <source>
        <dbReference type="ARBA" id="ARBA00022967"/>
    </source>
</evidence>
<dbReference type="PANTHER" id="PTHR43507">
    <property type="entry name" value="NADH-UBIQUINONE OXIDOREDUCTASE CHAIN 4"/>
    <property type="match status" value="1"/>
</dbReference>
<reference evidence="18" key="1">
    <citation type="journal article" date="2009" name="Mol. Biol. Evol.">
        <title>Hyper-variability of ascidian mitochondrial gene order: exposing the myth of deuterostome organelle genome stability.</title>
        <authorList>
            <person name="Gissi C."/>
            <person name="Pesole G."/>
            <person name="Mastrototaro F."/>
            <person name="Iannelli F."/>
            <person name="Guida V."/>
            <person name="Griggio F."/>
        </authorList>
    </citation>
    <scope>NUCLEOTIDE SEQUENCE</scope>
    <source>
        <tissue evidence="18">Single colony</tissue>
    </source>
</reference>
<comment type="similarity">
    <text evidence="2 16">Belongs to the complex I subunit 4 family.</text>
</comment>
<keyword evidence="5 16" id="KW-0813">Transport</keyword>
<protein>
    <recommendedName>
        <fullName evidence="4 16">NADH-ubiquinone oxidoreductase chain 4</fullName>
        <ecNumber evidence="3 16">7.1.1.2</ecNumber>
    </recommendedName>
</protein>
<dbReference type="PANTHER" id="PTHR43507:SF20">
    <property type="entry name" value="NADH-UBIQUINONE OXIDOREDUCTASE CHAIN 4"/>
    <property type="match status" value="1"/>
</dbReference>
<dbReference type="PRINTS" id="PR01437">
    <property type="entry name" value="NUOXDRDTASE4"/>
</dbReference>
<gene>
    <name evidence="18" type="primary">nad4</name>
</gene>
<keyword evidence="13 16" id="KW-0496">Mitochondrion</keyword>
<evidence type="ECO:0000256" key="5">
    <source>
        <dbReference type="ARBA" id="ARBA00022448"/>
    </source>
</evidence>
<feature type="transmembrane region" description="Helical" evidence="16">
    <location>
        <begin position="382"/>
        <end position="404"/>
    </location>
</feature>
<dbReference type="InterPro" id="IPR001750">
    <property type="entry name" value="ND/Mrp_TM"/>
</dbReference>
<feature type="transmembrane region" description="Helical" evidence="16">
    <location>
        <begin position="113"/>
        <end position="133"/>
    </location>
</feature>
<dbReference type="GO" id="GO:0042773">
    <property type="term" value="P:ATP synthesis coupled electron transport"/>
    <property type="evidence" value="ECO:0007669"/>
    <property type="project" value="InterPro"/>
</dbReference>
<feature type="transmembrane region" description="Helical" evidence="16">
    <location>
        <begin position="248"/>
        <end position="270"/>
    </location>
</feature>
<keyword evidence="9 16" id="KW-0249">Electron transport</keyword>
<keyword evidence="7 16" id="KW-0812">Transmembrane</keyword>
<comment type="catalytic activity">
    <reaction evidence="15 16">
        <text>a ubiquinone + NADH + 5 H(+)(in) = a ubiquinol + NAD(+) + 4 H(+)(out)</text>
        <dbReference type="Rhea" id="RHEA:29091"/>
        <dbReference type="Rhea" id="RHEA-COMP:9565"/>
        <dbReference type="Rhea" id="RHEA-COMP:9566"/>
        <dbReference type="ChEBI" id="CHEBI:15378"/>
        <dbReference type="ChEBI" id="CHEBI:16389"/>
        <dbReference type="ChEBI" id="CHEBI:17976"/>
        <dbReference type="ChEBI" id="CHEBI:57540"/>
        <dbReference type="ChEBI" id="CHEBI:57945"/>
        <dbReference type="EC" id="7.1.1.2"/>
    </reaction>
</comment>
<feature type="transmembrane region" description="Helical" evidence="16">
    <location>
        <begin position="217"/>
        <end position="236"/>
    </location>
</feature>
<dbReference type="InterPro" id="IPR003918">
    <property type="entry name" value="NADH_UbQ_OxRdtase"/>
</dbReference>
<keyword evidence="8" id="KW-1278">Translocase</keyword>
<keyword evidence="10 16" id="KW-1133">Transmembrane helix</keyword>
<evidence type="ECO:0000256" key="10">
    <source>
        <dbReference type="ARBA" id="ARBA00022989"/>
    </source>
</evidence>
<dbReference type="EMBL" id="FN313538">
    <property type="protein sequence ID" value="CAX68854.1"/>
    <property type="molecule type" value="Genomic_DNA"/>
</dbReference>
<organism evidence="18">
    <name type="scientific">Aplidium conicum</name>
    <name type="common">Conical sea squirt</name>
    <name type="synonym">Alcyonium conicum</name>
    <dbReference type="NCBI Taxonomy" id="286149"/>
    <lineage>
        <taxon>Eukaryota</taxon>
        <taxon>Metazoa</taxon>
        <taxon>Chordata</taxon>
        <taxon>Tunicata</taxon>
        <taxon>Ascidiacea</taxon>
        <taxon>Aplousobranchia</taxon>
        <taxon>Polyclinidae</taxon>
        <taxon>Aplidium</taxon>
    </lineage>
</organism>
<evidence type="ECO:0000256" key="12">
    <source>
        <dbReference type="ARBA" id="ARBA00023075"/>
    </source>
</evidence>
<accession>D1GKY7</accession>
<keyword evidence="6 16" id="KW-0679">Respiratory chain</keyword>
<feature type="transmembrane region" description="Helical" evidence="16">
    <location>
        <begin position="425"/>
        <end position="442"/>
    </location>
</feature>
<feature type="transmembrane region" description="Helical" evidence="16">
    <location>
        <begin position="169"/>
        <end position="196"/>
    </location>
</feature>
<evidence type="ECO:0000256" key="9">
    <source>
        <dbReference type="ARBA" id="ARBA00022982"/>
    </source>
</evidence>
<feature type="transmembrane region" description="Helical" evidence="16">
    <location>
        <begin position="140"/>
        <end position="163"/>
    </location>
</feature>
<evidence type="ECO:0000256" key="15">
    <source>
        <dbReference type="ARBA" id="ARBA00049551"/>
    </source>
</evidence>
<dbReference type="GO" id="GO:0048039">
    <property type="term" value="F:ubiquinone binding"/>
    <property type="evidence" value="ECO:0007669"/>
    <property type="project" value="TreeGrafter"/>
</dbReference>
<evidence type="ECO:0000256" key="1">
    <source>
        <dbReference type="ARBA" id="ARBA00004225"/>
    </source>
</evidence>
<feature type="domain" description="NADH:quinone oxidoreductase/Mrp antiporter transmembrane" evidence="17">
    <location>
        <begin position="108"/>
        <end position="390"/>
    </location>
</feature>
<geneLocation type="mitochondrion" evidence="18"/>
<keyword evidence="12 16" id="KW-0830">Ubiquinone</keyword>
<comment type="function">
    <text evidence="16">Core subunit of the mitochondrial membrane respiratory chain NADH dehydrogenase (Complex I) which catalyzes electron transfer from NADH through the respiratory chain, using ubiquinone as an electron acceptor. Essential for the catalytic activity and assembly of complex I.</text>
</comment>
<evidence type="ECO:0000259" key="17">
    <source>
        <dbReference type="Pfam" id="PF00361"/>
    </source>
</evidence>
<evidence type="ECO:0000256" key="3">
    <source>
        <dbReference type="ARBA" id="ARBA00012944"/>
    </source>
</evidence>
<dbReference type="EC" id="7.1.1.2" evidence="3 16"/>
<dbReference type="GO" id="GO:0008137">
    <property type="term" value="F:NADH dehydrogenase (ubiquinone) activity"/>
    <property type="evidence" value="ECO:0007669"/>
    <property type="project" value="UniProtKB-UniRule"/>
</dbReference>
<evidence type="ECO:0000256" key="4">
    <source>
        <dbReference type="ARBA" id="ARBA00021006"/>
    </source>
</evidence>
<evidence type="ECO:0000256" key="13">
    <source>
        <dbReference type="ARBA" id="ARBA00023128"/>
    </source>
</evidence>
<feature type="transmembrane region" description="Helical" evidence="16">
    <location>
        <begin position="306"/>
        <end position="323"/>
    </location>
</feature>
<proteinExistence type="inferred from homology"/>
<dbReference type="GO" id="GO:0003954">
    <property type="term" value="F:NADH dehydrogenase activity"/>
    <property type="evidence" value="ECO:0007669"/>
    <property type="project" value="TreeGrafter"/>
</dbReference>
<feature type="transmembrane region" description="Helical" evidence="16">
    <location>
        <begin position="22"/>
        <end position="42"/>
    </location>
</feature>
<keyword evidence="11 16" id="KW-0520">NAD</keyword>
<evidence type="ECO:0000256" key="7">
    <source>
        <dbReference type="ARBA" id="ARBA00022692"/>
    </source>
</evidence>
<dbReference type="GO" id="GO:0031966">
    <property type="term" value="C:mitochondrial membrane"/>
    <property type="evidence" value="ECO:0007669"/>
    <property type="project" value="UniProtKB-SubCell"/>
</dbReference>
<keyword evidence="14 16" id="KW-0472">Membrane</keyword>
<evidence type="ECO:0000256" key="11">
    <source>
        <dbReference type="ARBA" id="ARBA00023027"/>
    </source>
</evidence>